<evidence type="ECO:0000256" key="1">
    <source>
        <dbReference type="SAM" id="Phobius"/>
    </source>
</evidence>
<organism evidence="2 3">
    <name type="scientific">Labilibaculum filiforme</name>
    <dbReference type="NCBI Taxonomy" id="1940526"/>
    <lineage>
        <taxon>Bacteria</taxon>
        <taxon>Pseudomonadati</taxon>
        <taxon>Bacteroidota</taxon>
        <taxon>Bacteroidia</taxon>
        <taxon>Marinilabiliales</taxon>
        <taxon>Marinifilaceae</taxon>
        <taxon>Labilibaculum</taxon>
    </lineage>
</organism>
<proteinExistence type="predicted"/>
<sequence length="91" mass="10828">MFIFIELQTRQVVFLRDFEIEWLFFLLLEFCFLLLVTFFLATSRWLRDCSGKPAGRLGWWEGMARTCSEKPDRLEGGKPQMILAEITQFLE</sequence>
<keyword evidence="1" id="KW-0812">Transmembrane</keyword>
<keyword evidence="3" id="KW-1185">Reference proteome</keyword>
<dbReference type="AlphaFoldDB" id="A0A2N3HX32"/>
<dbReference type="EMBL" id="MVDD01000008">
    <property type="protein sequence ID" value="PKQ62587.1"/>
    <property type="molecule type" value="Genomic_DNA"/>
</dbReference>
<evidence type="ECO:0000313" key="3">
    <source>
        <dbReference type="Proteomes" id="UP000233535"/>
    </source>
</evidence>
<evidence type="ECO:0000313" key="2">
    <source>
        <dbReference type="EMBL" id="PKQ62587.1"/>
    </source>
</evidence>
<keyword evidence="1" id="KW-0472">Membrane</keyword>
<dbReference type="Proteomes" id="UP000233535">
    <property type="component" value="Unassembled WGS sequence"/>
</dbReference>
<feature type="transmembrane region" description="Helical" evidence="1">
    <location>
        <begin position="22"/>
        <end position="42"/>
    </location>
</feature>
<name>A0A2N3HX32_9BACT</name>
<keyword evidence="1" id="KW-1133">Transmembrane helix</keyword>
<comment type="caution">
    <text evidence="2">The sequence shown here is derived from an EMBL/GenBank/DDBJ whole genome shotgun (WGS) entry which is preliminary data.</text>
</comment>
<gene>
    <name evidence="2" type="ORF">BZG02_12785</name>
</gene>
<protein>
    <submittedName>
        <fullName evidence="2">Uncharacterized protein</fullName>
    </submittedName>
</protein>
<reference evidence="2 3" key="1">
    <citation type="journal article" date="2017" name="Front. Microbiol.">
        <title>Labilibaculum manganireducens gen. nov., sp. nov. and Labilibaculum filiforme sp. nov., Novel Bacteroidetes Isolated from Subsurface Sediments of the Baltic Sea.</title>
        <authorList>
            <person name="Vandieken V."/>
            <person name="Marshall I.P."/>
            <person name="Niemann H."/>
            <person name="Engelen B."/>
            <person name="Cypionka H."/>
        </authorList>
    </citation>
    <scope>NUCLEOTIDE SEQUENCE [LARGE SCALE GENOMIC DNA]</scope>
    <source>
        <strain evidence="2 3">59.16B</strain>
    </source>
</reference>
<accession>A0A2N3HX32</accession>